<dbReference type="Gene3D" id="3.80.10.10">
    <property type="entry name" value="Ribonuclease Inhibitor"/>
    <property type="match status" value="1"/>
</dbReference>
<dbReference type="PANTHER" id="PTHR13318">
    <property type="entry name" value="PARTNER OF PAIRED, ISOFORM B-RELATED"/>
    <property type="match status" value="1"/>
</dbReference>
<sequence>MHRCLLIAEIFSSIVSFSESSYSKTDLYNLALTCKAFSEIALDELWSDVDDFMALVYLLPAELWHGTNSDASECCMTRETVPSDWTRFLVHARRVKALTYQTLWEYRIKAIKPPWNTEVFKSNTVLQHLHQQCPLPNLLPRLRALIWRIVDTEILPLFICPSLQSLSFGSTVHRPATLEVMEASAHLLTSLDLQDYDPDMHDVSPELVNRACTLIKRMERLRSFQTTFAIRSDAMAHLARLPKLGQLVVLLAGDHTDHTAINLPSRPLFPSLSSLVVRSSNFMPFTSFLSAISSKSLGTMRWVTDNGNPDGLLKVSDVLSKHPSLGALRSLAIRMHGDFGVDAPATLEAFRPLLKLKNLTHLEMSIPSLYVTNEDLKEIASNLPNLFLLKLGEGSDFPPRVTLSGLAALFHHCKLQFLDITVDATEALPAEEFHVPSNYPDHAWTNSDRLQFLNLFNSPISPSKVEDIALFLNEFFPNLVALGAWNDALTDVYADPREEEPSSRDLWEQAAAKYAELRALFKHRYADDDGTGWHGFNQ</sequence>
<comment type="caution">
    <text evidence="1">The sequence shown here is derived from an EMBL/GenBank/DDBJ whole genome shotgun (WGS) entry which is preliminary data.</text>
</comment>
<keyword evidence="2" id="KW-1185">Reference proteome</keyword>
<evidence type="ECO:0008006" key="3">
    <source>
        <dbReference type="Google" id="ProtNLM"/>
    </source>
</evidence>
<name>A0AAW0CDG0_9AGAR</name>
<protein>
    <recommendedName>
        <fullName evidence="3">F-box domain-containing protein</fullName>
    </recommendedName>
</protein>
<dbReference type="GO" id="GO:0031146">
    <property type="term" value="P:SCF-dependent proteasomal ubiquitin-dependent protein catabolic process"/>
    <property type="evidence" value="ECO:0007669"/>
    <property type="project" value="TreeGrafter"/>
</dbReference>
<dbReference type="GO" id="GO:0019005">
    <property type="term" value="C:SCF ubiquitin ligase complex"/>
    <property type="evidence" value="ECO:0007669"/>
    <property type="project" value="TreeGrafter"/>
</dbReference>
<accession>A0AAW0CDG0</accession>
<dbReference type="PANTHER" id="PTHR13318:SF105">
    <property type="entry name" value="F-BOX_LRR-REPEAT PROTEIN 3"/>
    <property type="match status" value="1"/>
</dbReference>
<dbReference type="AlphaFoldDB" id="A0AAW0CDG0"/>
<gene>
    <name evidence="1" type="ORF">R3P38DRAFT_536732</name>
</gene>
<dbReference type="SUPFAM" id="SSF52047">
    <property type="entry name" value="RNI-like"/>
    <property type="match status" value="1"/>
</dbReference>
<evidence type="ECO:0000313" key="2">
    <source>
        <dbReference type="Proteomes" id="UP001362999"/>
    </source>
</evidence>
<evidence type="ECO:0000313" key="1">
    <source>
        <dbReference type="EMBL" id="KAK7038099.1"/>
    </source>
</evidence>
<dbReference type="EMBL" id="JAWWNJ010000017">
    <property type="protein sequence ID" value="KAK7038099.1"/>
    <property type="molecule type" value="Genomic_DNA"/>
</dbReference>
<dbReference type="Proteomes" id="UP001362999">
    <property type="component" value="Unassembled WGS sequence"/>
</dbReference>
<reference evidence="1 2" key="1">
    <citation type="journal article" date="2024" name="J Genomics">
        <title>Draft genome sequencing and assembly of Favolaschia claudopus CIRM-BRFM 2984 isolated from oak limbs.</title>
        <authorList>
            <person name="Navarro D."/>
            <person name="Drula E."/>
            <person name="Chaduli D."/>
            <person name="Cazenave R."/>
            <person name="Ahrendt S."/>
            <person name="Wang J."/>
            <person name="Lipzen A."/>
            <person name="Daum C."/>
            <person name="Barry K."/>
            <person name="Grigoriev I.V."/>
            <person name="Favel A."/>
            <person name="Rosso M.N."/>
            <person name="Martin F."/>
        </authorList>
    </citation>
    <scope>NUCLEOTIDE SEQUENCE [LARGE SCALE GENOMIC DNA]</scope>
    <source>
        <strain evidence="1 2">CIRM-BRFM 2984</strain>
    </source>
</reference>
<proteinExistence type="predicted"/>
<organism evidence="1 2">
    <name type="scientific">Favolaschia claudopus</name>
    <dbReference type="NCBI Taxonomy" id="2862362"/>
    <lineage>
        <taxon>Eukaryota</taxon>
        <taxon>Fungi</taxon>
        <taxon>Dikarya</taxon>
        <taxon>Basidiomycota</taxon>
        <taxon>Agaricomycotina</taxon>
        <taxon>Agaricomycetes</taxon>
        <taxon>Agaricomycetidae</taxon>
        <taxon>Agaricales</taxon>
        <taxon>Marasmiineae</taxon>
        <taxon>Mycenaceae</taxon>
        <taxon>Favolaschia</taxon>
    </lineage>
</organism>
<dbReference type="InterPro" id="IPR032675">
    <property type="entry name" value="LRR_dom_sf"/>
</dbReference>